<gene>
    <name evidence="5" type="ORF">GBK04_25045</name>
</gene>
<name>A0A7C9BMQ4_9BACT</name>
<keyword evidence="1" id="KW-0238">DNA-binding</keyword>
<dbReference type="Pfam" id="PF01381">
    <property type="entry name" value="HTH_3"/>
    <property type="match status" value="1"/>
</dbReference>
<dbReference type="SUPFAM" id="SSF47413">
    <property type="entry name" value="lambda repressor-like DNA-binding domains"/>
    <property type="match status" value="1"/>
</dbReference>
<evidence type="ECO:0000256" key="1">
    <source>
        <dbReference type="ARBA" id="ARBA00023125"/>
    </source>
</evidence>
<feature type="region of interest" description="Disordered" evidence="3">
    <location>
        <begin position="1"/>
        <end position="43"/>
    </location>
</feature>
<feature type="domain" description="HTH cro/C1-type" evidence="4">
    <location>
        <begin position="8"/>
        <end position="63"/>
    </location>
</feature>
<accession>A0A7C9BMQ4</accession>
<evidence type="ECO:0000256" key="3">
    <source>
        <dbReference type="SAM" id="MobiDB-lite"/>
    </source>
</evidence>
<reference evidence="5 6" key="1">
    <citation type="submission" date="2019-10" db="EMBL/GenBank/DDBJ databases">
        <title>Draft Genome Sequence of Cytophagaceae sp. SJW1-29.</title>
        <authorList>
            <person name="Choi A."/>
        </authorList>
    </citation>
    <scope>NUCLEOTIDE SEQUENCE [LARGE SCALE GENOMIC DNA]</scope>
    <source>
        <strain evidence="5 6">SJW1-29</strain>
    </source>
</reference>
<keyword evidence="2" id="KW-0175">Coiled coil</keyword>
<evidence type="ECO:0000259" key="4">
    <source>
        <dbReference type="PROSITE" id="PS50943"/>
    </source>
</evidence>
<evidence type="ECO:0000256" key="2">
    <source>
        <dbReference type="SAM" id="Coils"/>
    </source>
</evidence>
<feature type="compositionally biased region" description="Polar residues" evidence="3">
    <location>
        <begin position="27"/>
        <end position="37"/>
    </location>
</feature>
<dbReference type="PANTHER" id="PTHR46558:SF13">
    <property type="entry name" value="HTH-TYPE TRANSCRIPTIONAL REGULATOR IMMR"/>
    <property type="match status" value="1"/>
</dbReference>
<evidence type="ECO:0000313" key="6">
    <source>
        <dbReference type="Proteomes" id="UP000479293"/>
    </source>
</evidence>
<feature type="coiled-coil region" evidence="2">
    <location>
        <begin position="86"/>
        <end position="113"/>
    </location>
</feature>
<dbReference type="PANTHER" id="PTHR46558">
    <property type="entry name" value="TRACRIPTIONAL REGULATORY PROTEIN-RELATED-RELATED"/>
    <property type="match status" value="1"/>
</dbReference>
<sequence>MDSTGKRIKHCREKSGYTQDEMATMMGKSSKQTISSWENDKNEPTLSDLKKLAKILNTTVAYLIGEEPVLSAASNEYVTISKDELLKLQRLALDKAVEEKEAAQMQVKRLQNDH</sequence>
<dbReference type="GO" id="GO:0003677">
    <property type="term" value="F:DNA binding"/>
    <property type="evidence" value="ECO:0007669"/>
    <property type="project" value="UniProtKB-KW"/>
</dbReference>
<dbReference type="InterPro" id="IPR010982">
    <property type="entry name" value="Lambda_DNA-bd_dom_sf"/>
</dbReference>
<dbReference type="RefSeq" id="WP_152764485.1">
    <property type="nucleotide sequence ID" value="NZ_WHLY01000002.1"/>
</dbReference>
<evidence type="ECO:0000313" key="5">
    <source>
        <dbReference type="EMBL" id="MPR36515.1"/>
    </source>
</evidence>
<dbReference type="AlphaFoldDB" id="A0A7C9BMQ4"/>
<protein>
    <submittedName>
        <fullName evidence="5">Helix-turn-helix domain-containing protein</fullName>
    </submittedName>
</protein>
<dbReference type="Proteomes" id="UP000479293">
    <property type="component" value="Unassembled WGS sequence"/>
</dbReference>
<proteinExistence type="predicted"/>
<dbReference type="Gene3D" id="1.10.260.40">
    <property type="entry name" value="lambda repressor-like DNA-binding domains"/>
    <property type="match status" value="1"/>
</dbReference>
<organism evidence="5 6">
    <name type="scientific">Salmonirosea aquatica</name>
    <dbReference type="NCBI Taxonomy" id="2654236"/>
    <lineage>
        <taxon>Bacteria</taxon>
        <taxon>Pseudomonadati</taxon>
        <taxon>Bacteroidota</taxon>
        <taxon>Cytophagia</taxon>
        <taxon>Cytophagales</taxon>
        <taxon>Spirosomataceae</taxon>
        <taxon>Salmonirosea</taxon>
    </lineage>
</organism>
<keyword evidence="6" id="KW-1185">Reference proteome</keyword>
<dbReference type="PROSITE" id="PS50943">
    <property type="entry name" value="HTH_CROC1"/>
    <property type="match status" value="1"/>
</dbReference>
<comment type="caution">
    <text evidence="5">The sequence shown here is derived from an EMBL/GenBank/DDBJ whole genome shotgun (WGS) entry which is preliminary data.</text>
</comment>
<feature type="compositionally biased region" description="Basic residues" evidence="3">
    <location>
        <begin position="1"/>
        <end position="12"/>
    </location>
</feature>
<dbReference type="InterPro" id="IPR001387">
    <property type="entry name" value="Cro/C1-type_HTH"/>
</dbReference>
<dbReference type="CDD" id="cd00093">
    <property type="entry name" value="HTH_XRE"/>
    <property type="match status" value="1"/>
</dbReference>
<dbReference type="SMART" id="SM00530">
    <property type="entry name" value="HTH_XRE"/>
    <property type="match status" value="1"/>
</dbReference>
<dbReference type="EMBL" id="WHLY01000002">
    <property type="protein sequence ID" value="MPR36515.1"/>
    <property type="molecule type" value="Genomic_DNA"/>
</dbReference>